<name>A0A1I7YHL5_9BILA</name>
<proteinExistence type="predicted"/>
<sequence>MPNGTPFINRRNDCRSSGDAFSELPQHLSRLHSVHAVTCKTCLCAVSICCLGLSCGKKRFRGTANAFRLSYANKAA</sequence>
<accession>A0A1I7YHL5</accession>
<reference evidence="2" key="1">
    <citation type="submission" date="2016-11" db="UniProtKB">
        <authorList>
            <consortium name="WormBaseParasite"/>
        </authorList>
    </citation>
    <scope>IDENTIFICATION</scope>
</reference>
<evidence type="ECO:0000313" key="2">
    <source>
        <dbReference type="WBParaSite" id="L893_g16423.t1"/>
    </source>
</evidence>
<dbReference type="WBParaSite" id="L893_g16423.t1">
    <property type="protein sequence ID" value="L893_g16423.t1"/>
    <property type="gene ID" value="L893_g16423"/>
</dbReference>
<protein>
    <submittedName>
        <fullName evidence="2">Integron gene cassette protein</fullName>
    </submittedName>
</protein>
<dbReference type="Proteomes" id="UP000095287">
    <property type="component" value="Unplaced"/>
</dbReference>
<evidence type="ECO:0000313" key="1">
    <source>
        <dbReference type="Proteomes" id="UP000095287"/>
    </source>
</evidence>
<dbReference type="AlphaFoldDB" id="A0A1I7YHL5"/>
<keyword evidence="1" id="KW-1185">Reference proteome</keyword>
<organism evidence="1 2">
    <name type="scientific">Steinernema glaseri</name>
    <dbReference type="NCBI Taxonomy" id="37863"/>
    <lineage>
        <taxon>Eukaryota</taxon>
        <taxon>Metazoa</taxon>
        <taxon>Ecdysozoa</taxon>
        <taxon>Nematoda</taxon>
        <taxon>Chromadorea</taxon>
        <taxon>Rhabditida</taxon>
        <taxon>Tylenchina</taxon>
        <taxon>Panagrolaimomorpha</taxon>
        <taxon>Strongyloidoidea</taxon>
        <taxon>Steinernematidae</taxon>
        <taxon>Steinernema</taxon>
    </lineage>
</organism>